<accession>A0A1G9XW08</accession>
<keyword evidence="2" id="KW-1185">Reference proteome</keyword>
<sequence length="68" mass="7691">MIETSLFLIGTVLLFSFSKNSKDKDTYVKDITELNAAIDKANLEDEIMMINGVWNAGEFTVEETFPLK</sequence>
<evidence type="ECO:0000313" key="1">
    <source>
        <dbReference type="EMBL" id="SDN00999.1"/>
    </source>
</evidence>
<dbReference type="STRING" id="192904.SAMN04488514_11943"/>
<evidence type="ECO:0000313" key="2">
    <source>
        <dbReference type="Proteomes" id="UP000199440"/>
    </source>
</evidence>
<dbReference type="RefSeq" id="WP_089895365.1">
    <property type="nucleotide sequence ID" value="NZ_FNGV01000019.1"/>
</dbReference>
<dbReference type="EMBL" id="FNGV01000019">
    <property type="protein sequence ID" value="SDN00999.1"/>
    <property type="molecule type" value="Genomic_DNA"/>
</dbReference>
<organism evidence="1 2">
    <name type="scientific">Kriegella aquimaris</name>
    <dbReference type="NCBI Taxonomy" id="192904"/>
    <lineage>
        <taxon>Bacteria</taxon>
        <taxon>Pseudomonadati</taxon>
        <taxon>Bacteroidota</taxon>
        <taxon>Flavobacteriia</taxon>
        <taxon>Flavobacteriales</taxon>
        <taxon>Flavobacteriaceae</taxon>
        <taxon>Kriegella</taxon>
    </lineage>
</organism>
<name>A0A1G9XW08_9FLAO</name>
<gene>
    <name evidence="1" type="ORF">SAMN04488514_11943</name>
</gene>
<dbReference type="Proteomes" id="UP000199440">
    <property type="component" value="Unassembled WGS sequence"/>
</dbReference>
<dbReference type="AlphaFoldDB" id="A0A1G9XW08"/>
<protein>
    <submittedName>
        <fullName evidence="1">Uncharacterized protein</fullName>
    </submittedName>
</protein>
<proteinExistence type="predicted"/>
<reference evidence="1 2" key="1">
    <citation type="submission" date="2016-10" db="EMBL/GenBank/DDBJ databases">
        <authorList>
            <person name="de Groot N.N."/>
        </authorList>
    </citation>
    <scope>NUCLEOTIDE SEQUENCE [LARGE SCALE GENOMIC DNA]</scope>
    <source>
        <strain evidence="1 2">DSM 19886</strain>
    </source>
</reference>